<dbReference type="STRING" id="309801.trd_0833"/>
<dbReference type="KEGG" id="tro:trd_0833"/>
<evidence type="ECO:0000313" key="2">
    <source>
        <dbReference type="EMBL" id="ACM05162.1"/>
    </source>
</evidence>
<feature type="transmembrane region" description="Helical" evidence="1">
    <location>
        <begin position="283"/>
        <end position="307"/>
    </location>
</feature>
<feature type="transmembrane region" description="Helical" evidence="1">
    <location>
        <begin position="205"/>
        <end position="228"/>
    </location>
</feature>
<keyword evidence="1" id="KW-0812">Transmembrane</keyword>
<feature type="transmembrane region" description="Helical" evidence="1">
    <location>
        <begin position="172"/>
        <end position="199"/>
    </location>
</feature>
<organism evidence="2 3">
    <name type="scientific">Thermomicrobium roseum (strain ATCC 27502 / DSM 5159 / P-2)</name>
    <dbReference type="NCBI Taxonomy" id="309801"/>
    <lineage>
        <taxon>Bacteria</taxon>
        <taxon>Pseudomonadati</taxon>
        <taxon>Thermomicrobiota</taxon>
        <taxon>Thermomicrobia</taxon>
        <taxon>Thermomicrobiales</taxon>
        <taxon>Thermomicrobiaceae</taxon>
        <taxon>Thermomicrobium</taxon>
    </lineage>
</organism>
<dbReference type="AlphaFoldDB" id="B9KZB9"/>
<keyword evidence="3" id="KW-1185">Reference proteome</keyword>
<dbReference type="EMBL" id="CP001275">
    <property type="protein sequence ID" value="ACM05162.1"/>
    <property type="molecule type" value="Genomic_DNA"/>
</dbReference>
<dbReference type="eggNOG" id="ENOG503325F">
    <property type="taxonomic scope" value="Bacteria"/>
</dbReference>
<name>B9KZB9_THERP</name>
<reference evidence="2 3" key="1">
    <citation type="journal article" date="2009" name="PLoS ONE">
        <title>Complete genome sequence of the aerobic CO-oxidizing thermophile Thermomicrobium roseum.</title>
        <authorList>
            <person name="Wu D."/>
            <person name="Raymond J."/>
            <person name="Wu M."/>
            <person name="Chatterji S."/>
            <person name="Ren Q."/>
            <person name="Graham J.E."/>
            <person name="Bryant D.A."/>
            <person name="Robb F."/>
            <person name="Colman A."/>
            <person name="Tallon L.J."/>
            <person name="Badger J.H."/>
            <person name="Madupu R."/>
            <person name="Ward N.L."/>
            <person name="Eisen J.A."/>
        </authorList>
    </citation>
    <scope>NUCLEOTIDE SEQUENCE [LARGE SCALE GENOMIC DNA]</scope>
    <source>
        <strain evidence="3">ATCC 27502 / DSM 5159 / P-2</strain>
    </source>
</reference>
<proteinExistence type="predicted"/>
<keyword evidence="1" id="KW-1133">Transmembrane helix</keyword>
<dbReference type="HOGENOM" id="CLU_942265_0_0_0"/>
<feature type="transmembrane region" description="Helical" evidence="1">
    <location>
        <begin position="126"/>
        <end position="151"/>
    </location>
</feature>
<evidence type="ECO:0000256" key="1">
    <source>
        <dbReference type="SAM" id="Phobius"/>
    </source>
</evidence>
<evidence type="ECO:0000313" key="3">
    <source>
        <dbReference type="Proteomes" id="UP000000447"/>
    </source>
</evidence>
<gene>
    <name evidence="2" type="ordered locus">trd_0833</name>
</gene>
<sequence length="329" mass="35384">MRSVKSAPSRSLREPAPAGVIDTIGTAFTILNHRPYLALMVVALDLLLWLGPRISVNEIGRAVNQMLSRPEFAGQSPAPVPMLSAEFDAVVILASLIPSLVAALGPDNIALPYQPLVLQPMLAASIGVVFALFLASIGLGMSYWTILAYVVRGERLRRAQLFRSTLRNTLVMLAYLGLLALAAVGLSFLAGFTVFGATLLGLGDIVLVLFTIATAVLAILFYIGTFFVEDAIVLSGAGPFRAVIYSLGICRIAFWPTMRFIAASLVVQLGLPLALRVFTQNAAAVPFALVSHSYVATGLVLASLLFYRERIVLVLRQGANAKREEESRR</sequence>
<protein>
    <submittedName>
        <fullName evidence="2">Putative membrane protein</fullName>
    </submittedName>
</protein>
<accession>B9KZB9</accession>
<feature type="transmembrane region" description="Helical" evidence="1">
    <location>
        <begin position="87"/>
        <end position="106"/>
    </location>
</feature>
<dbReference type="Proteomes" id="UP000000447">
    <property type="component" value="Chromosome"/>
</dbReference>
<keyword evidence="1" id="KW-0472">Membrane</keyword>